<comment type="caution">
    <text evidence="1">The sequence shown here is derived from an EMBL/GenBank/DDBJ whole genome shotgun (WGS) entry which is preliminary data.</text>
</comment>
<evidence type="ECO:0000313" key="2">
    <source>
        <dbReference type="Proteomes" id="UP000318833"/>
    </source>
</evidence>
<sequence>MSSDYTNRNNAYLNFWQKHLDNVRLIGSKEKPFVLWKNKYILPIKIYNFKVSFVRSLDEREAIFVLSLSKMNRDVEKILSWLKNANTREVYGLYSEHRKLFYQGYIVQIGDQNKNKTPYWIEENYNTFTLDVATDIQNLFKDENLILK</sequence>
<evidence type="ECO:0000313" key="1">
    <source>
        <dbReference type="EMBL" id="TSE11333.1"/>
    </source>
</evidence>
<organism evidence="1 2">
    <name type="scientific">Aquimarina algiphila</name>
    <dbReference type="NCBI Taxonomy" id="2047982"/>
    <lineage>
        <taxon>Bacteria</taxon>
        <taxon>Pseudomonadati</taxon>
        <taxon>Bacteroidota</taxon>
        <taxon>Flavobacteriia</taxon>
        <taxon>Flavobacteriales</taxon>
        <taxon>Flavobacteriaceae</taxon>
        <taxon>Aquimarina</taxon>
    </lineage>
</organism>
<reference evidence="1 2" key="1">
    <citation type="submission" date="2019-07" db="EMBL/GenBank/DDBJ databases">
        <title>The draft genome sequence of Aquimarina algiphila M91.</title>
        <authorList>
            <person name="Meng X."/>
        </authorList>
    </citation>
    <scope>NUCLEOTIDE SEQUENCE [LARGE SCALE GENOMIC DNA]</scope>
    <source>
        <strain evidence="1 2">M91</strain>
    </source>
</reference>
<proteinExistence type="predicted"/>
<keyword evidence="2" id="KW-1185">Reference proteome</keyword>
<name>A0A554VRP6_9FLAO</name>
<dbReference type="AlphaFoldDB" id="A0A554VRP6"/>
<gene>
    <name evidence="1" type="ORF">FOF46_01505</name>
</gene>
<protein>
    <submittedName>
        <fullName evidence="1">Uncharacterized protein</fullName>
    </submittedName>
</protein>
<dbReference type="EMBL" id="VLNR01000002">
    <property type="protein sequence ID" value="TSE11333.1"/>
    <property type="molecule type" value="Genomic_DNA"/>
</dbReference>
<dbReference type="Proteomes" id="UP000318833">
    <property type="component" value="Unassembled WGS sequence"/>
</dbReference>
<accession>A0A554VRP6</accession>
<dbReference type="RefSeq" id="WP_143915257.1">
    <property type="nucleotide sequence ID" value="NZ_CANMXV010000003.1"/>
</dbReference>